<keyword evidence="4" id="KW-0732">Signal</keyword>
<dbReference type="CDD" id="cd16144">
    <property type="entry name" value="ARS_like"/>
    <property type="match status" value="1"/>
</dbReference>
<gene>
    <name evidence="8" type="ORF">QQ008_12265</name>
</gene>
<reference evidence="8" key="1">
    <citation type="submission" date="2023-06" db="EMBL/GenBank/DDBJ databases">
        <title>Genomic of Parafulvivirga corallium.</title>
        <authorList>
            <person name="Wang G."/>
        </authorList>
    </citation>
    <scope>NUCLEOTIDE SEQUENCE</scope>
    <source>
        <strain evidence="8">BMA10</strain>
    </source>
</reference>
<dbReference type="PANTHER" id="PTHR42693:SF42">
    <property type="entry name" value="ARYLSULFATASE G"/>
    <property type="match status" value="1"/>
</dbReference>
<dbReference type="Pfam" id="PF00884">
    <property type="entry name" value="Sulfatase"/>
    <property type="match status" value="1"/>
</dbReference>
<protein>
    <submittedName>
        <fullName evidence="8">Sulfatase</fullName>
    </submittedName>
</protein>
<dbReference type="Proteomes" id="UP001172082">
    <property type="component" value="Unassembled WGS sequence"/>
</dbReference>
<evidence type="ECO:0000256" key="2">
    <source>
        <dbReference type="ARBA" id="ARBA00008779"/>
    </source>
</evidence>
<evidence type="ECO:0000259" key="7">
    <source>
        <dbReference type="Pfam" id="PF00884"/>
    </source>
</evidence>
<evidence type="ECO:0000256" key="5">
    <source>
        <dbReference type="ARBA" id="ARBA00022801"/>
    </source>
</evidence>
<dbReference type="SUPFAM" id="SSF53649">
    <property type="entry name" value="Alkaline phosphatase-like"/>
    <property type="match status" value="1"/>
</dbReference>
<dbReference type="InterPro" id="IPR024607">
    <property type="entry name" value="Sulfatase_CS"/>
</dbReference>
<keyword evidence="9" id="KW-1185">Reference proteome</keyword>
<dbReference type="RefSeq" id="WP_346752175.1">
    <property type="nucleotide sequence ID" value="NZ_JAUJEA010000004.1"/>
</dbReference>
<organism evidence="8 9">
    <name type="scientific">Splendidivirga corallicola</name>
    <dbReference type="NCBI Taxonomy" id="3051826"/>
    <lineage>
        <taxon>Bacteria</taxon>
        <taxon>Pseudomonadati</taxon>
        <taxon>Bacteroidota</taxon>
        <taxon>Cytophagia</taxon>
        <taxon>Cytophagales</taxon>
        <taxon>Splendidivirgaceae</taxon>
        <taxon>Splendidivirga</taxon>
    </lineage>
</organism>
<evidence type="ECO:0000313" key="8">
    <source>
        <dbReference type="EMBL" id="MDN5202149.1"/>
    </source>
</evidence>
<proteinExistence type="inferred from homology"/>
<comment type="similarity">
    <text evidence="2">Belongs to the sulfatase family.</text>
</comment>
<evidence type="ECO:0000256" key="6">
    <source>
        <dbReference type="ARBA" id="ARBA00022837"/>
    </source>
</evidence>
<keyword evidence="6" id="KW-0106">Calcium</keyword>
<keyword evidence="5" id="KW-0378">Hydrolase</keyword>
<keyword evidence="3" id="KW-0479">Metal-binding</keyword>
<dbReference type="InterPro" id="IPR017850">
    <property type="entry name" value="Alkaline_phosphatase_core_sf"/>
</dbReference>
<dbReference type="InterPro" id="IPR000917">
    <property type="entry name" value="Sulfatase_N"/>
</dbReference>
<evidence type="ECO:0000256" key="3">
    <source>
        <dbReference type="ARBA" id="ARBA00022723"/>
    </source>
</evidence>
<feature type="domain" description="Sulfatase N-terminal" evidence="7">
    <location>
        <begin position="35"/>
        <end position="379"/>
    </location>
</feature>
<comment type="cofactor">
    <cofactor evidence="1">
        <name>Ca(2+)</name>
        <dbReference type="ChEBI" id="CHEBI:29108"/>
    </cofactor>
</comment>
<dbReference type="PROSITE" id="PS51257">
    <property type="entry name" value="PROKAR_LIPOPROTEIN"/>
    <property type="match status" value="1"/>
</dbReference>
<dbReference type="PANTHER" id="PTHR42693">
    <property type="entry name" value="ARYLSULFATASE FAMILY MEMBER"/>
    <property type="match status" value="1"/>
</dbReference>
<name>A0ABT8KN39_9BACT</name>
<evidence type="ECO:0000256" key="1">
    <source>
        <dbReference type="ARBA" id="ARBA00001913"/>
    </source>
</evidence>
<accession>A0ABT8KN39</accession>
<dbReference type="InterPro" id="IPR050738">
    <property type="entry name" value="Sulfatase"/>
</dbReference>
<dbReference type="Gene3D" id="3.40.720.10">
    <property type="entry name" value="Alkaline Phosphatase, subunit A"/>
    <property type="match status" value="1"/>
</dbReference>
<dbReference type="EMBL" id="JAUJEA010000004">
    <property type="protein sequence ID" value="MDN5202149.1"/>
    <property type="molecule type" value="Genomic_DNA"/>
</dbReference>
<sequence>MSKITNSLGLIIVTVIFFTGCRTVKIKKSEEVASPNFLFILVDDLGYADLSCMGSAYYETPNIDKIANSGVKFTNGYAACQVCSPSRASLLSGKLPARHGITDYIGAPTGENWRKTDRRTKLLPPAYQPHLPHEYIILPEALKEQGYNTFFAGKWHLGSEGSYPEDHGFDENQGGFEQGGPYTGGYFSPFNNPKMTDYPEEKGMSLSMKLAKETVQFIERKKDEKFFAYLSFYAVHGPIQTTEEKWNKYRNKAESQGIAQQGFEMERRLPIRKQQDNPVYAGLIEQMDEAVGYVLDNLKSLGLDEKTVIIFTSDNGGVASGDNYSSNMLDLRGGKGYQWEGGVRIPYFIHVPWIHKKGIINDTPVIGTDFYPTILELANAELKPEEHEDGVSLTAALRGESLSERPLYWHYPHYGNQGGDPSSIIRLGNWKLIHYWEDDSDELYDLSKDLEEQSNIAGNHPEKTKALREQLLTWLKETDTHYAAFDPEYNEDRFKEKERWYRDTLMPRLEQRRKAMLQKDWQPNEHWWGSKIKVEEPE</sequence>
<comment type="caution">
    <text evidence="8">The sequence shown here is derived from an EMBL/GenBank/DDBJ whole genome shotgun (WGS) entry which is preliminary data.</text>
</comment>
<evidence type="ECO:0000256" key="4">
    <source>
        <dbReference type="ARBA" id="ARBA00022729"/>
    </source>
</evidence>
<evidence type="ECO:0000313" key="9">
    <source>
        <dbReference type="Proteomes" id="UP001172082"/>
    </source>
</evidence>
<dbReference type="Gene3D" id="3.30.1120.10">
    <property type="match status" value="1"/>
</dbReference>
<dbReference type="PROSITE" id="PS00149">
    <property type="entry name" value="SULFATASE_2"/>
    <property type="match status" value="1"/>
</dbReference>